<dbReference type="SUPFAM" id="SSF53098">
    <property type="entry name" value="Ribonuclease H-like"/>
    <property type="match status" value="1"/>
</dbReference>
<dbReference type="Pfam" id="PF13333">
    <property type="entry name" value="rve_2"/>
    <property type="match status" value="1"/>
</dbReference>
<dbReference type="PANTHER" id="PTHR46889:SF4">
    <property type="entry name" value="TRANSPOSASE INSO FOR INSERTION SEQUENCE ELEMENT IS911B-RELATED"/>
    <property type="match status" value="1"/>
</dbReference>
<gene>
    <name evidence="4" type="ORF">PFR_JS10_1870</name>
</gene>
<dbReference type="InterPro" id="IPR048020">
    <property type="entry name" value="Transpos_IS3"/>
</dbReference>
<feature type="domain" description="Integrase catalytic" evidence="3">
    <location>
        <begin position="119"/>
        <end position="295"/>
    </location>
</feature>
<evidence type="ECO:0000256" key="2">
    <source>
        <dbReference type="SAM" id="MobiDB-lite"/>
    </source>
</evidence>
<dbReference type="AlphaFoldDB" id="A0A2C7AVL1"/>
<feature type="compositionally biased region" description="Basic and acidic residues" evidence="2">
    <location>
        <begin position="326"/>
        <end position="340"/>
    </location>
</feature>
<dbReference type="InterPro" id="IPR025948">
    <property type="entry name" value="HTH-like_dom"/>
</dbReference>
<proteinExistence type="predicted"/>
<dbReference type="PANTHER" id="PTHR46889">
    <property type="entry name" value="TRANSPOSASE INSF FOR INSERTION SEQUENCE IS3B-RELATED"/>
    <property type="match status" value="1"/>
</dbReference>
<dbReference type="Pfam" id="PF13276">
    <property type="entry name" value="HTH_21"/>
    <property type="match status" value="1"/>
</dbReference>
<reference evidence="4" key="1">
    <citation type="submission" date="2016-05" db="EMBL/GenBank/DDBJ databases">
        <authorList>
            <person name="Lavstsen T."/>
            <person name="Jespersen J.S."/>
        </authorList>
    </citation>
    <scope>NUCLEOTIDE SEQUENCE</scope>
    <source>
        <strain evidence="4">PFRJS10</strain>
    </source>
</reference>
<dbReference type="GO" id="GO:0003676">
    <property type="term" value="F:nucleic acid binding"/>
    <property type="evidence" value="ECO:0007669"/>
    <property type="project" value="InterPro"/>
</dbReference>
<feature type="compositionally biased region" description="Basic residues" evidence="2">
    <location>
        <begin position="314"/>
        <end position="325"/>
    </location>
</feature>
<dbReference type="InterPro" id="IPR036397">
    <property type="entry name" value="RNaseH_sf"/>
</dbReference>
<evidence type="ECO:0000259" key="3">
    <source>
        <dbReference type="PROSITE" id="PS50994"/>
    </source>
</evidence>
<sequence>MSEKYTLMQAEKARYPIARMARLLKVSTSGYYAWVAAQQRDRDHLLPSLRARRRLDEAVRRIWVDSRSTYGYLRVCAQLRREGVVVDRKTVAASMRRQGLAGISPRRFRPVTTIPGTRTHSIPDRVKRHWDTGQVDRVWVTGITYLRTRAGWVYLCAIKDACSRKVIATAMSTTMTTDLVEEALRRARILRPNAPRKVIIHSDRGTQFTSEQMYECCRELHLDQSMGRTGVCWDNAMIESQWSVLKAEFYDRYEWDTPQQAIQGVEEWIYDFYNTKRLNSAIGYQTPVEFEAQHAAALTRAAWTNPTVRNLRVTPRRRRAGRPARAHGEAHGQLPARERATGPQPPPKPRPLNDRPSTRPRAHALGAAVEDVLIAGSPPVPL</sequence>
<dbReference type="NCBIfam" id="NF033516">
    <property type="entry name" value="transpos_IS3"/>
    <property type="match status" value="1"/>
</dbReference>
<dbReference type="InterPro" id="IPR050900">
    <property type="entry name" value="Transposase_IS3/IS150/IS904"/>
</dbReference>
<organism evidence="4">
    <name type="scientific">Propionibacterium freudenreichii</name>
    <dbReference type="NCBI Taxonomy" id="1744"/>
    <lineage>
        <taxon>Bacteria</taxon>
        <taxon>Bacillati</taxon>
        <taxon>Actinomycetota</taxon>
        <taxon>Actinomycetes</taxon>
        <taxon>Propionibacteriales</taxon>
        <taxon>Propionibacteriaceae</taxon>
        <taxon>Propionibacterium</taxon>
    </lineage>
</organism>
<name>A0A2C7AVL1_9ACTN</name>
<dbReference type="PROSITE" id="PS50994">
    <property type="entry name" value="INTEGRASE"/>
    <property type="match status" value="1"/>
</dbReference>
<dbReference type="Gene3D" id="3.30.420.10">
    <property type="entry name" value="Ribonuclease H-like superfamily/Ribonuclease H"/>
    <property type="match status" value="1"/>
</dbReference>
<dbReference type="Pfam" id="PF00665">
    <property type="entry name" value="rve"/>
    <property type="match status" value="1"/>
</dbReference>
<accession>A0A2C7AVL1</accession>
<comment type="function">
    <text evidence="1">Involved in the transposition of the insertion sequence.</text>
</comment>
<dbReference type="InterPro" id="IPR001584">
    <property type="entry name" value="Integrase_cat-core"/>
</dbReference>
<evidence type="ECO:0000256" key="1">
    <source>
        <dbReference type="ARBA" id="ARBA00002286"/>
    </source>
</evidence>
<evidence type="ECO:0000313" key="4">
    <source>
        <dbReference type="EMBL" id="SBN39513.1"/>
    </source>
</evidence>
<dbReference type="EMBL" id="LT576035">
    <property type="protein sequence ID" value="SBN39513.1"/>
    <property type="molecule type" value="Genomic_DNA"/>
</dbReference>
<dbReference type="GO" id="GO:0015074">
    <property type="term" value="P:DNA integration"/>
    <property type="evidence" value="ECO:0007669"/>
    <property type="project" value="InterPro"/>
</dbReference>
<protein>
    <submittedName>
        <fullName evidence="4">IS1236 transposase</fullName>
    </submittedName>
</protein>
<dbReference type="InterPro" id="IPR012337">
    <property type="entry name" value="RNaseH-like_sf"/>
</dbReference>
<feature type="region of interest" description="Disordered" evidence="2">
    <location>
        <begin position="309"/>
        <end position="382"/>
    </location>
</feature>